<feature type="non-terminal residue" evidence="1">
    <location>
        <position position="1"/>
    </location>
</feature>
<sequence length="183" mass="20535">VRRWRGACAIPDPALDLLAWQTLVGTWPISAARLRDYLLKAAREQKERTAWIDGDPAFEEEVAAWPERVLSDEGLCADVSAFVGRIRAAGWSNSLGQKLLQLAGPGVPDLYQGSELWDLSLVDPDNRRAVDFTRRQTHLERLERGRRPDVDATGEAKLHVVRTALHVRRDHTLRGYLPLEPAG</sequence>
<accession>A0ABW3BLV3</accession>
<protein>
    <submittedName>
        <fullName evidence="1">Malto-oligosyltrehalose synthase</fullName>
    </submittedName>
</protein>
<comment type="caution">
    <text evidence="1">The sequence shown here is derived from an EMBL/GenBank/DDBJ whole genome shotgun (WGS) entry which is preliminary data.</text>
</comment>
<dbReference type="Gene3D" id="3.20.20.80">
    <property type="entry name" value="Glycosidases"/>
    <property type="match status" value="1"/>
</dbReference>
<gene>
    <name evidence="1" type="ORF">ACFQZU_24115</name>
</gene>
<dbReference type="InterPro" id="IPR013797">
    <property type="entry name" value="Maltooligo_trehalose_synth_4"/>
</dbReference>
<evidence type="ECO:0000313" key="2">
    <source>
        <dbReference type="Proteomes" id="UP001596956"/>
    </source>
</evidence>
<dbReference type="EMBL" id="JBHTHR010001611">
    <property type="protein sequence ID" value="MFD0804382.1"/>
    <property type="molecule type" value="Genomic_DNA"/>
</dbReference>
<dbReference type="Proteomes" id="UP001596956">
    <property type="component" value="Unassembled WGS sequence"/>
</dbReference>
<organism evidence="1 2">
    <name type="scientific">Streptomonospora algeriensis</name>
    <dbReference type="NCBI Taxonomy" id="995084"/>
    <lineage>
        <taxon>Bacteria</taxon>
        <taxon>Bacillati</taxon>
        <taxon>Actinomycetota</taxon>
        <taxon>Actinomycetes</taxon>
        <taxon>Streptosporangiales</taxon>
        <taxon>Nocardiopsidaceae</taxon>
        <taxon>Streptomonospora</taxon>
    </lineage>
</organism>
<dbReference type="SUPFAM" id="SSF51445">
    <property type="entry name" value="(Trans)glycosidases"/>
    <property type="match status" value="1"/>
</dbReference>
<proteinExistence type="predicted"/>
<name>A0ABW3BLV3_9ACTN</name>
<feature type="non-terminal residue" evidence="1">
    <location>
        <position position="183"/>
    </location>
</feature>
<dbReference type="Gene3D" id="1.10.10.470">
    <property type="entry name" value="Maltooligosyl trehalose synthase, domain 4"/>
    <property type="match status" value="1"/>
</dbReference>
<evidence type="ECO:0000313" key="1">
    <source>
        <dbReference type="EMBL" id="MFD0804382.1"/>
    </source>
</evidence>
<dbReference type="InterPro" id="IPR017853">
    <property type="entry name" value="GH"/>
</dbReference>
<keyword evidence="2" id="KW-1185">Reference proteome</keyword>
<reference evidence="2" key="1">
    <citation type="journal article" date="2019" name="Int. J. Syst. Evol. Microbiol.">
        <title>The Global Catalogue of Microorganisms (GCM) 10K type strain sequencing project: providing services to taxonomists for standard genome sequencing and annotation.</title>
        <authorList>
            <consortium name="The Broad Institute Genomics Platform"/>
            <consortium name="The Broad Institute Genome Sequencing Center for Infectious Disease"/>
            <person name="Wu L."/>
            <person name="Ma J."/>
        </authorList>
    </citation>
    <scope>NUCLEOTIDE SEQUENCE [LARGE SCALE GENOMIC DNA]</scope>
    <source>
        <strain evidence="2">CCUG 63369</strain>
    </source>
</reference>